<name>A0A0D6PJQ9_9PROT</name>
<dbReference type="RefSeq" id="WP_217652552.1">
    <property type="nucleotide sequence ID" value="NZ_BANC01000091.1"/>
</dbReference>
<evidence type="ECO:0000256" key="3">
    <source>
        <dbReference type="ARBA" id="ARBA00022827"/>
    </source>
</evidence>
<comment type="caution">
    <text evidence="6">The sequence shown here is derived from an EMBL/GenBank/DDBJ whole genome shotgun (WGS) entry which is preliminary data.</text>
</comment>
<proteinExistence type="predicted"/>
<gene>
    <name evidence="6" type="ORF">Aam_093_013</name>
</gene>
<protein>
    <submittedName>
        <fullName evidence="6">Hydroxyglutarate oxidase</fullName>
    </submittedName>
</protein>
<dbReference type="AlphaFoldDB" id="A0A0D6PJQ9"/>
<dbReference type="GO" id="GO:0005737">
    <property type="term" value="C:cytoplasm"/>
    <property type="evidence" value="ECO:0007669"/>
    <property type="project" value="TreeGrafter"/>
</dbReference>
<dbReference type="PANTHER" id="PTHR43104">
    <property type="entry name" value="L-2-HYDROXYGLUTARATE DEHYDROGENASE, MITOCHONDRIAL"/>
    <property type="match status" value="1"/>
</dbReference>
<dbReference type="InterPro" id="IPR006076">
    <property type="entry name" value="FAD-dep_OxRdtase"/>
</dbReference>
<keyword evidence="2" id="KW-0285">Flavoprotein</keyword>
<reference evidence="6 7" key="1">
    <citation type="submission" date="2012-11" db="EMBL/GenBank/DDBJ databases">
        <title>Whole genome sequence of Acidocella aminolytica 101 = DSM 11237.</title>
        <authorList>
            <person name="Azuma Y."/>
            <person name="Higashiura N."/>
            <person name="Hirakawa H."/>
            <person name="Matsushita K."/>
        </authorList>
    </citation>
    <scope>NUCLEOTIDE SEQUENCE [LARGE SCALE GENOMIC DNA]</scope>
    <source>
        <strain evidence="7">101 / DSM 11237</strain>
    </source>
</reference>
<dbReference type="Pfam" id="PF01266">
    <property type="entry name" value="DAO"/>
    <property type="match status" value="1"/>
</dbReference>
<dbReference type="PANTHER" id="PTHR43104:SF2">
    <property type="entry name" value="L-2-HYDROXYGLUTARATE DEHYDROGENASE, MITOCHONDRIAL"/>
    <property type="match status" value="1"/>
</dbReference>
<dbReference type="Proteomes" id="UP000032668">
    <property type="component" value="Unassembled WGS sequence"/>
</dbReference>
<evidence type="ECO:0000256" key="2">
    <source>
        <dbReference type="ARBA" id="ARBA00022630"/>
    </source>
</evidence>
<keyword evidence="3" id="KW-0274">FAD</keyword>
<dbReference type="GO" id="GO:0047545">
    <property type="term" value="F:(S)-2-hydroxyglutarate dehydrogenase activity"/>
    <property type="evidence" value="ECO:0007669"/>
    <property type="project" value="TreeGrafter"/>
</dbReference>
<feature type="domain" description="FAD dependent oxidoreductase" evidence="5">
    <location>
        <begin position="6"/>
        <end position="190"/>
    </location>
</feature>
<evidence type="ECO:0000256" key="4">
    <source>
        <dbReference type="ARBA" id="ARBA00023002"/>
    </source>
</evidence>
<evidence type="ECO:0000313" key="6">
    <source>
        <dbReference type="EMBL" id="GAN81438.1"/>
    </source>
</evidence>
<keyword evidence="7" id="KW-1185">Reference proteome</keyword>
<evidence type="ECO:0000256" key="1">
    <source>
        <dbReference type="ARBA" id="ARBA00001974"/>
    </source>
</evidence>
<comment type="cofactor">
    <cofactor evidence="1">
        <name>FAD</name>
        <dbReference type="ChEBI" id="CHEBI:57692"/>
    </cofactor>
</comment>
<dbReference type="NCBIfam" id="NF008726">
    <property type="entry name" value="PRK11728.1"/>
    <property type="match status" value="1"/>
</dbReference>
<dbReference type="Gene3D" id="3.30.9.10">
    <property type="entry name" value="D-Amino Acid Oxidase, subunit A, domain 2"/>
    <property type="match status" value="1"/>
</dbReference>
<evidence type="ECO:0000259" key="5">
    <source>
        <dbReference type="Pfam" id="PF01266"/>
    </source>
</evidence>
<dbReference type="STRING" id="1120923.SAMN02746095_03739"/>
<dbReference type="EMBL" id="BANC01000091">
    <property type="protein sequence ID" value="GAN81438.1"/>
    <property type="molecule type" value="Genomic_DNA"/>
</dbReference>
<organism evidence="6 7">
    <name type="scientific">Acidocella aminolytica 101 = DSM 11237</name>
    <dbReference type="NCBI Taxonomy" id="1120923"/>
    <lineage>
        <taxon>Bacteria</taxon>
        <taxon>Pseudomonadati</taxon>
        <taxon>Pseudomonadota</taxon>
        <taxon>Alphaproteobacteria</taxon>
        <taxon>Acetobacterales</taxon>
        <taxon>Acidocellaceae</taxon>
        <taxon>Acidocella</taxon>
    </lineage>
</organism>
<sequence length="196" mass="21814">MQSDRIAKLGGLSVDFQIVPFRGEYYRLPASHRDIVKSLIYPIPDPELPFLGIHLTRMIDGGITVGPNAVLGFAREKYNKFSISARDVQEMLRFPGFWKVIQANLKSGLTEMRNSIFKRGYLEMCRKYCPELNLEDLLPQEAGIRAQAVMRDGTLVHDFLIKKTARGVYVCNAPSPAATSSLPIGKMIAAEVLGVA</sequence>
<evidence type="ECO:0000313" key="7">
    <source>
        <dbReference type="Proteomes" id="UP000032668"/>
    </source>
</evidence>
<accession>A0A0D6PJQ9</accession>
<keyword evidence="4" id="KW-0560">Oxidoreductase</keyword>